<dbReference type="EMBL" id="CAJNIZ010040102">
    <property type="protein sequence ID" value="CAE7599032.1"/>
    <property type="molecule type" value="Genomic_DNA"/>
</dbReference>
<dbReference type="GO" id="GO:0034398">
    <property type="term" value="P:telomere tethering at nuclear periphery"/>
    <property type="evidence" value="ECO:0007669"/>
    <property type="project" value="TreeGrafter"/>
</dbReference>
<evidence type="ECO:0000256" key="2">
    <source>
        <dbReference type="ARBA" id="ARBA00008926"/>
    </source>
</evidence>
<evidence type="ECO:0000256" key="8">
    <source>
        <dbReference type="ARBA" id="ARBA00023242"/>
    </source>
</evidence>
<dbReference type="Gene3D" id="3.30.1610.10">
    <property type="entry name" value="Peptidase S59, nucleoporin"/>
    <property type="match status" value="1"/>
</dbReference>
<dbReference type="GO" id="GO:0000973">
    <property type="term" value="P:post-transcriptional tethering of RNA polymerase II gene DNA at nuclear periphery"/>
    <property type="evidence" value="ECO:0007669"/>
    <property type="project" value="TreeGrafter"/>
</dbReference>
<evidence type="ECO:0000256" key="7">
    <source>
        <dbReference type="ARBA" id="ARBA00023132"/>
    </source>
</evidence>
<dbReference type="PANTHER" id="PTHR23198:SF6">
    <property type="entry name" value="NUCLEAR PORE COMPLEX PROTEIN NUP98-NUP96"/>
    <property type="match status" value="1"/>
</dbReference>
<dbReference type="SUPFAM" id="SSF82215">
    <property type="entry name" value="C-terminal autoproteolytic domain of nucleoporin nup98"/>
    <property type="match status" value="1"/>
</dbReference>
<keyword evidence="12" id="KW-1185">Reference proteome</keyword>
<keyword evidence="8" id="KW-0539">Nucleus</keyword>
<accession>A0A812V5Y0</accession>
<evidence type="ECO:0000313" key="12">
    <source>
        <dbReference type="Proteomes" id="UP000649617"/>
    </source>
</evidence>
<feature type="non-terminal residue" evidence="11">
    <location>
        <position position="470"/>
    </location>
</feature>
<name>A0A812V5Y0_SYMPI</name>
<feature type="domain" description="Peptidase S59" evidence="10">
    <location>
        <begin position="335"/>
        <end position="470"/>
    </location>
</feature>
<dbReference type="GO" id="GO:0051028">
    <property type="term" value="P:mRNA transport"/>
    <property type="evidence" value="ECO:0007669"/>
    <property type="project" value="UniProtKB-KW"/>
</dbReference>
<dbReference type="AlphaFoldDB" id="A0A812V5Y0"/>
<keyword evidence="5" id="KW-0653">Protein transport</keyword>
<reference evidence="11" key="1">
    <citation type="submission" date="2021-02" db="EMBL/GenBank/DDBJ databases">
        <authorList>
            <person name="Dougan E. K."/>
            <person name="Rhodes N."/>
            <person name="Thang M."/>
            <person name="Chan C."/>
        </authorList>
    </citation>
    <scope>NUCLEOTIDE SEQUENCE</scope>
</reference>
<dbReference type="InterPro" id="IPR037665">
    <property type="entry name" value="Nucleoporin_S59-like"/>
</dbReference>
<dbReference type="GO" id="GO:0003723">
    <property type="term" value="F:RNA binding"/>
    <property type="evidence" value="ECO:0007669"/>
    <property type="project" value="TreeGrafter"/>
</dbReference>
<evidence type="ECO:0000313" key="11">
    <source>
        <dbReference type="EMBL" id="CAE7599032.1"/>
    </source>
</evidence>
<dbReference type="Gene3D" id="1.20.920.60">
    <property type="match status" value="1"/>
</dbReference>
<comment type="caution">
    <text evidence="11">The sequence shown here is derived from an EMBL/GenBank/DDBJ whole genome shotgun (WGS) entry which is preliminary data.</text>
</comment>
<dbReference type="PANTHER" id="PTHR23198">
    <property type="entry name" value="NUCLEOPORIN"/>
    <property type="match status" value="1"/>
</dbReference>
<dbReference type="GO" id="GO:0017056">
    <property type="term" value="F:structural constituent of nuclear pore"/>
    <property type="evidence" value="ECO:0007669"/>
    <property type="project" value="InterPro"/>
</dbReference>
<evidence type="ECO:0000256" key="5">
    <source>
        <dbReference type="ARBA" id="ARBA00022927"/>
    </source>
</evidence>
<dbReference type="InterPro" id="IPR036903">
    <property type="entry name" value="Nup98_auto-Pept-S59_dom_sf"/>
</dbReference>
<dbReference type="GO" id="GO:0044614">
    <property type="term" value="C:nuclear pore cytoplasmic filaments"/>
    <property type="evidence" value="ECO:0007669"/>
    <property type="project" value="TreeGrafter"/>
</dbReference>
<sequence length="470" mass="50692">ARGPAMEPAISFVGANESGGLGGSMGSDVCGSGLRAMPVRRPSMGLRRYQAEPQEPTLPIGLPTTAPNSARDDSEGIGANGMPEAYKVCISVPGLECDLQAESRHRPEALHLHQVVSKFGPPVDKQSSIMAMNGQMNLQEAQLAARPCHDDIEGEDKGVASSIPPAQSAVVLNSAQVEAIAVAAAAVEHASRSISLKMLHELRSFRQPPTAVCQVVDALSTLLGCYESTWSAVKRRLDSALLHRLTSFSAMEAARCPSSRAQDFLELLEAPAFRDGSLADKCPAVAPLADWCLAVAHLLVQLRAADSEMQTESKFRTAPDTAKAHRDDAVALSNRGGLYVNPPLWELDEAALCCVEDLVVGRDGVGHITFHGQTDCRNLLNMLPDILMVEQGEIVVYPDATLKPEVGCGLNKPATVVLYGCMPKSQTCLTDTRARHRYKQRVAQMTEEKGAIFEDYDPDDGTWKFRVLHF</sequence>
<protein>
    <submittedName>
        <fullName evidence="11">NUP98 protein</fullName>
    </submittedName>
</protein>
<dbReference type="Proteomes" id="UP000649617">
    <property type="component" value="Unassembled WGS sequence"/>
</dbReference>
<comment type="similarity">
    <text evidence="2">Belongs to the nucleoporin GLFG family.</text>
</comment>
<evidence type="ECO:0000256" key="3">
    <source>
        <dbReference type="ARBA" id="ARBA00022448"/>
    </source>
</evidence>
<evidence type="ECO:0000256" key="1">
    <source>
        <dbReference type="ARBA" id="ARBA00004567"/>
    </source>
</evidence>
<evidence type="ECO:0000256" key="9">
    <source>
        <dbReference type="SAM" id="MobiDB-lite"/>
    </source>
</evidence>
<dbReference type="InterPro" id="IPR007230">
    <property type="entry name" value="Nup98_auto-Pept-S59_dom"/>
</dbReference>
<comment type="subcellular location">
    <subcellularLocation>
        <location evidence="1">Nucleus</location>
        <location evidence="1">Nuclear pore complex</location>
    </subcellularLocation>
</comment>
<keyword evidence="7" id="KW-0906">Nuclear pore complex</keyword>
<evidence type="ECO:0000256" key="4">
    <source>
        <dbReference type="ARBA" id="ARBA00022816"/>
    </source>
</evidence>
<proteinExistence type="inferred from homology"/>
<dbReference type="GO" id="GO:0006606">
    <property type="term" value="P:protein import into nucleus"/>
    <property type="evidence" value="ECO:0007669"/>
    <property type="project" value="TreeGrafter"/>
</dbReference>
<feature type="region of interest" description="Disordered" evidence="9">
    <location>
        <begin position="52"/>
        <end position="78"/>
    </location>
</feature>
<dbReference type="Pfam" id="PF04096">
    <property type="entry name" value="Nucleoporin2"/>
    <property type="match status" value="1"/>
</dbReference>
<evidence type="ECO:0000259" key="10">
    <source>
        <dbReference type="PROSITE" id="PS51434"/>
    </source>
</evidence>
<organism evidence="11 12">
    <name type="scientific">Symbiodinium pilosum</name>
    <name type="common">Dinoflagellate</name>
    <dbReference type="NCBI Taxonomy" id="2952"/>
    <lineage>
        <taxon>Eukaryota</taxon>
        <taxon>Sar</taxon>
        <taxon>Alveolata</taxon>
        <taxon>Dinophyceae</taxon>
        <taxon>Suessiales</taxon>
        <taxon>Symbiodiniaceae</taxon>
        <taxon>Symbiodinium</taxon>
    </lineage>
</organism>
<gene>
    <name evidence="11" type="primary">NUP98</name>
    <name evidence="11" type="ORF">SPIL2461_LOCUS15908</name>
</gene>
<dbReference type="PROSITE" id="PS51434">
    <property type="entry name" value="NUP_C"/>
    <property type="match status" value="1"/>
</dbReference>
<keyword evidence="3" id="KW-0813">Transport</keyword>
<dbReference type="OrthoDB" id="447873at2759"/>
<evidence type="ECO:0000256" key="6">
    <source>
        <dbReference type="ARBA" id="ARBA00023010"/>
    </source>
</evidence>
<keyword evidence="4" id="KW-0509">mRNA transport</keyword>
<dbReference type="GO" id="GO:0008139">
    <property type="term" value="F:nuclear localization sequence binding"/>
    <property type="evidence" value="ECO:0007669"/>
    <property type="project" value="TreeGrafter"/>
</dbReference>
<keyword evidence="6" id="KW-0811">Translocation</keyword>
<dbReference type="GO" id="GO:0006405">
    <property type="term" value="P:RNA export from nucleus"/>
    <property type="evidence" value="ECO:0007669"/>
    <property type="project" value="TreeGrafter"/>
</dbReference>